<evidence type="ECO:0000313" key="1">
    <source>
        <dbReference type="EMBL" id="GHE37111.1"/>
    </source>
</evidence>
<protein>
    <submittedName>
        <fullName evidence="1">Uncharacterized protein</fullName>
    </submittedName>
</protein>
<gene>
    <name evidence="1" type="ORF">GCM10018785_03510</name>
</gene>
<reference evidence="1" key="2">
    <citation type="submission" date="2020-09" db="EMBL/GenBank/DDBJ databases">
        <authorList>
            <person name="Sun Q."/>
            <person name="Ohkuma M."/>
        </authorList>
    </citation>
    <scope>NUCLEOTIDE SEQUENCE</scope>
    <source>
        <strain evidence="1">JCM 4784</strain>
    </source>
</reference>
<comment type="caution">
    <text evidence="1">The sequence shown here is derived from an EMBL/GenBank/DDBJ whole genome shotgun (WGS) entry which is preliminary data.</text>
</comment>
<dbReference type="AlphaFoldDB" id="A0A918Z5P2"/>
<reference evidence="1" key="1">
    <citation type="journal article" date="2014" name="Int. J. Syst. Evol. Microbiol.">
        <title>Complete genome sequence of Corynebacterium casei LMG S-19264T (=DSM 44701T), isolated from a smear-ripened cheese.</title>
        <authorList>
            <consortium name="US DOE Joint Genome Institute (JGI-PGF)"/>
            <person name="Walter F."/>
            <person name="Albersmeier A."/>
            <person name="Kalinowski J."/>
            <person name="Ruckert C."/>
        </authorList>
    </citation>
    <scope>NUCLEOTIDE SEQUENCE</scope>
    <source>
        <strain evidence="1">JCM 4784</strain>
    </source>
</reference>
<dbReference type="Proteomes" id="UP000608024">
    <property type="component" value="Unassembled WGS sequence"/>
</dbReference>
<dbReference type="RefSeq" id="WP_190133988.1">
    <property type="nucleotide sequence ID" value="NZ_BNBT01000003.1"/>
</dbReference>
<evidence type="ECO:0000313" key="2">
    <source>
        <dbReference type="Proteomes" id="UP000608024"/>
    </source>
</evidence>
<accession>A0A918Z5P2</accession>
<proteinExistence type="predicted"/>
<organism evidence="1 2">
    <name type="scientific">Streptomyces longispororuber</name>
    <dbReference type="NCBI Taxonomy" id="68230"/>
    <lineage>
        <taxon>Bacteria</taxon>
        <taxon>Bacillati</taxon>
        <taxon>Actinomycetota</taxon>
        <taxon>Actinomycetes</taxon>
        <taxon>Kitasatosporales</taxon>
        <taxon>Streptomycetaceae</taxon>
        <taxon>Streptomyces</taxon>
    </lineage>
</organism>
<dbReference type="EMBL" id="BNBT01000003">
    <property type="protein sequence ID" value="GHE37111.1"/>
    <property type="molecule type" value="Genomic_DNA"/>
</dbReference>
<keyword evidence="2" id="KW-1185">Reference proteome</keyword>
<sequence>MEAVTPHDRDALVAHATTDIYGPGKVLGVDGEYRRVRFVHFVATVRADDLRPADHQERAELTAWLRAKAERYGGDW</sequence>
<name>A0A918Z5P2_9ACTN</name>